<proteinExistence type="predicted"/>
<dbReference type="RefSeq" id="WP_175275972.1">
    <property type="nucleotide sequence ID" value="NZ_CP054836.1"/>
</dbReference>
<accession>A0A6N1VAU9</accession>
<keyword evidence="2" id="KW-1185">Reference proteome</keyword>
<evidence type="ECO:0000313" key="1">
    <source>
        <dbReference type="EMBL" id="QKV18076.1"/>
    </source>
</evidence>
<dbReference type="Proteomes" id="UP000509367">
    <property type="component" value="Chromosome"/>
</dbReference>
<reference evidence="1 2" key="1">
    <citation type="submission" date="2020-06" db="EMBL/GenBank/DDBJ databases">
        <title>Oricola thermophila sp. nov. isolated from a tidal sediments.</title>
        <authorList>
            <person name="Kwon K.K."/>
            <person name="Yang S.-H."/>
            <person name="Park M.-J."/>
        </authorList>
    </citation>
    <scope>NUCLEOTIDE SEQUENCE [LARGE SCALE GENOMIC DNA]</scope>
    <source>
        <strain evidence="1 2">MEBiC13590</strain>
    </source>
</reference>
<dbReference type="Pfam" id="PF07310">
    <property type="entry name" value="PAS_5"/>
    <property type="match status" value="1"/>
</dbReference>
<dbReference type="InterPro" id="IPR009922">
    <property type="entry name" value="DUF1457"/>
</dbReference>
<evidence type="ECO:0000313" key="2">
    <source>
        <dbReference type="Proteomes" id="UP000509367"/>
    </source>
</evidence>
<dbReference type="KEGG" id="orm:HTY61_06190"/>
<protein>
    <submittedName>
        <fullName evidence="1">PAS domain-containing protein</fullName>
    </submittedName>
</protein>
<organism evidence="1 2">
    <name type="scientific">Oricola thermophila</name>
    <dbReference type="NCBI Taxonomy" id="2742145"/>
    <lineage>
        <taxon>Bacteria</taxon>
        <taxon>Pseudomonadati</taxon>
        <taxon>Pseudomonadota</taxon>
        <taxon>Alphaproteobacteria</taxon>
        <taxon>Hyphomicrobiales</taxon>
        <taxon>Ahrensiaceae</taxon>
        <taxon>Oricola</taxon>
    </lineage>
</organism>
<dbReference type="EMBL" id="CP054836">
    <property type="protein sequence ID" value="QKV18076.1"/>
    <property type="molecule type" value="Genomic_DNA"/>
</dbReference>
<name>A0A6N1VAU9_9HYPH</name>
<sequence>MVRYSISDKKKAIQALRLNGPVSPPAQTDFCCCETRRISGHTIATSRAGRNRNPSLTLIAATMPDWPERCRFTNAVMDNRSRCADLEHGSTFGGRGNREMRHKETIGLFNYWNEIRGCRDAPARSEVSPAALGPLLSSVMLVERKPGGDILFRLAGTKICSIRCRELRGRPFAGMFQDCDRPALERVLNSVAEENALAVLDARVSNRDGNDVPTEIALFPLEDETVRILGAVSMKWEPYWFGAEPALLELRGIRFLDKSADYLFLQSRPSVPIMNRNQAPSQGVRNHLKLLGGPNTRGPAKALRIFTVHEGGKK</sequence>
<gene>
    <name evidence="1" type="ORF">HTY61_06190</name>
</gene>
<dbReference type="AlphaFoldDB" id="A0A6N1VAU9"/>